<dbReference type="EMBL" id="CP002985">
    <property type="protein sequence ID" value="AEM47529.1"/>
    <property type="molecule type" value="Genomic_DNA"/>
</dbReference>
<sequence length="270" mass="30528">MSKLIWRGHKIPINGIRVKHFSTFSHPFFHVRLPTVITPHGASDALSATVTLPMMFLRHLPTVQEPRLYMALERTYLGYFKLLFVAIGTGLISARLAVLFKALHYATLAHFFTELFNWLTWPAIALVFVVGFRFMSDLEHIEKGLPVAAKEIIDPRIYMAAERTFLAWVRTGIGLIAFGFVIEKFDFFLEQLSTMLHTKLIMGEGFSGMGIIFILLGITNLVIGGINFIRTVKKVDEGSYHVHKFLYGLYGVILLSITLVLAVMIIRVSP</sequence>
<protein>
    <recommendedName>
        <fullName evidence="7">DUF202 domain-containing protein</fullName>
    </recommendedName>
</protein>
<evidence type="ECO:0000256" key="6">
    <source>
        <dbReference type="SAM" id="Phobius"/>
    </source>
</evidence>
<evidence type="ECO:0000256" key="1">
    <source>
        <dbReference type="ARBA" id="ARBA00004651"/>
    </source>
</evidence>
<dbReference type="STRING" id="743299.Acife_1378"/>
<proteinExistence type="predicted"/>
<evidence type="ECO:0000256" key="2">
    <source>
        <dbReference type="ARBA" id="ARBA00022475"/>
    </source>
</evidence>
<dbReference type="Proteomes" id="UP000009220">
    <property type="component" value="Chromosome"/>
</dbReference>
<gene>
    <name evidence="8" type="ORF">Acife_1378</name>
</gene>
<dbReference type="KEGG" id="afi:Acife_1378"/>
<comment type="subcellular location">
    <subcellularLocation>
        <location evidence="1">Cell membrane</location>
        <topology evidence="1">Multi-pass membrane protein</topology>
    </subcellularLocation>
</comment>
<accession>G0JQZ6</accession>
<feature type="transmembrane region" description="Helical" evidence="6">
    <location>
        <begin position="118"/>
        <end position="135"/>
    </location>
</feature>
<evidence type="ECO:0000256" key="3">
    <source>
        <dbReference type="ARBA" id="ARBA00022692"/>
    </source>
</evidence>
<dbReference type="InterPro" id="IPR052053">
    <property type="entry name" value="IM_YidH-like"/>
</dbReference>
<dbReference type="PANTHER" id="PTHR34187">
    <property type="entry name" value="FGR18P"/>
    <property type="match status" value="1"/>
</dbReference>
<dbReference type="GO" id="GO:0005886">
    <property type="term" value="C:plasma membrane"/>
    <property type="evidence" value="ECO:0007669"/>
    <property type="project" value="UniProtKB-SubCell"/>
</dbReference>
<keyword evidence="3 6" id="KW-0812">Transmembrane</keyword>
<organism evidence="8 9">
    <name type="scientific">Acidithiobacillus ferrivorans SS3</name>
    <dbReference type="NCBI Taxonomy" id="743299"/>
    <lineage>
        <taxon>Bacteria</taxon>
        <taxon>Pseudomonadati</taxon>
        <taxon>Pseudomonadota</taxon>
        <taxon>Acidithiobacillia</taxon>
        <taxon>Acidithiobacillales</taxon>
        <taxon>Acidithiobacillaceae</taxon>
        <taxon>Acidithiobacillus</taxon>
    </lineage>
</organism>
<dbReference type="InterPro" id="IPR003807">
    <property type="entry name" value="DUF202"/>
</dbReference>
<reference evidence="8 9" key="1">
    <citation type="journal article" date="2011" name="J. Bacteriol.">
        <title>Draft genome of the psychrotolerant acidophile Acidithiobacillus ferrivorans SS3.</title>
        <authorList>
            <person name="Liljeqvist M."/>
            <person name="Valdes J."/>
            <person name="Holmes D.S."/>
            <person name="Dopson M."/>
        </authorList>
    </citation>
    <scope>NUCLEOTIDE SEQUENCE [LARGE SCALE GENOMIC DNA]</scope>
    <source>
        <strain evidence="8 9">SS3</strain>
    </source>
</reference>
<keyword evidence="4 6" id="KW-1133">Transmembrane helix</keyword>
<dbReference type="HOGENOM" id="CLU_1270025_0_0_6"/>
<dbReference type="eggNOG" id="COG2149">
    <property type="taxonomic scope" value="Bacteria"/>
</dbReference>
<dbReference type="PANTHER" id="PTHR34187:SF2">
    <property type="entry name" value="DUF202 DOMAIN-CONTAINING PROTEIN"/>
    <property type="match status" value="1"/>
</dbReference>
<keyword evidence="5 6" id="KW-0472">Membrane</keyword>
<feature type="transmembrane region" description="Helical" evidence="6">
    <location>
        <begin position="205"/>
        <end position="224"/>
    </location>
</feature>
<evidence type="ECO:0000256" key="4">
    <source>
        <dbReference type="ARBA" id="ARBA00022989"/>
    </source>
</evidence>
<feature type="transmembrane region" description="Helical" evidence="6">
    <location>
        <begin position="165"/>
        <end position="185"/>
    </location>
</feature>
<dbReference type="AlphaFoldDB" id="G0JQZ6"/>
<keyword evidence="2" id="KW-1003">Cell membrane</keyword>
<evidence type="ECO:0000313" key="8">
    <source>
        <dbReference type="EMBL" id="AEM47529.1"/>
    </source>
</evidence>
<name>G0JQZ6_9PROT</name>
<evidence type="ECO:0000256" key="5">
    <source>
        <dbReference type="ARBA" id="ARBA00023136"/>
    </source>
</evidence>
<evidence type="ECO:0000313" key="9">
    <source>
        <dbReference type="Proteomes" id="UP000009220"/>
    </source>
</evidence>
<feature type="domain" description="DUF202" evidence="7">
    <location>
        <begin position="156"/>
        <end position="233"/>
    </location>
</feature>
<feature type="transmembrane region" description="Helical" evidence="6">
    <location>
        <begin position="245"/>
        <end position="266"/>
    </location>
</feature>
<evidence type="ECO:0000259" key="7">
    <source>
        <dbReference type="Pfam" id="PF02656"/>
    </source>
</evidence>
<feature type="transmembrane region" description="Helical" evidence="6">
    <location>
        <begin position="76"/>
        <end position="98"/>
    </location>
</feature>
<dbReference type="Pfam" id="PF02656">
    <property type="entry name" value="DUF202"/>
    <property type="match status" value="1"/>
</dbReference>